<accession>A0A1C3NZV9</accession>
<feature type="transmembrane region" description="Helical" evidence="1">
    <location>
        <begin position="39"/>
        <end position="60"/>
    </location>
</feature>
<reference evidence="3" key="1">
    <citation type="submission" date="2016-02" db="EMBL/GenBank/DDBJ databases">
        <authorList>
            <person name="Wibberg D."/>
        </authorList>
    </citation>
    <scope>NUCLEOTIDE SEQUENCE [LARGE SCALE GENOMIC DNA]</scope>
</reference>
<organism evidence="2 3">
    <name type="scientific">Candidatus Protofrankia californiensis</name>
    <dbReference type="NCBI Taxonomy" id="1839754"/>
    <lineage>
        <taxon>Bacteria</taxon>
        <taxon>Bacillati</taxon>
        <taxon>Actinomycetota</taxon>
        <taxon>Actinomycetes</taxon>
        <taxon>Frankiales</taxon>
        <taxon>Frankiaceae</taxon>
        <taxon>Protofrankia</taxon>
    </lineage>
</organism>
<keyword evidence="1" id="KW-0812">Transmembrane</keyword>
<keyword evidence="3" id="KW-1185">Reference proteome</keyword>
<protein>
    <submittedName>
        <fullName evidence="2">Putative membrane protein</fullName>
    </submittedName>
</protein>
<feature type="transmembrane region" description="Helical" evidence="1">
    <location>
        <begin position="12"/>
        <end position="33"/>
    </location>
</feature>
<proteinExistence type="predicted"/>
<evidence type="ECO:0000256" key="1">
    <source>
        <dbReference type="SAM" id="Phobius"/>
    </source>
</evidence>
<dbReference type="AlphaFoldDB" id="A0A1C3NZV9"/>
<dbReference type="Proteomes" id="UP000199013">
    <property type="component" value="Unassembled WGS sequence"/>
</dbReference>
<keyword evidence="1" id="KW-1133">Transmembrane helix</keyword>
<evidence type="ECO:0000313" key="3">
    <source>
        <dbReference type="Proteomes" id="UP000199013"/>
    </source>
</evidence>
<name>A0A1C3NZV9_9ACTN</name>
<dbReference type="EMBL" id="FLUV01001485">
    <property type="protein sequence ID" value="SBW23065.1"/>
    <property type="molecule type" value="Genomic_DNA"/>
</dbReference>
<gene>
    <name evidence="2" type="ORF">FDG2_3524</name>
</gene>
<evidence type="ECO:0000313" key="2">
    <source>
        <dbReference type="EMBL" id="SBW23065.1"/>
    </source>
</evidence>
<keyword evidence="1" id="KW-0472">Membrane</keyword>
<sequence>MASSGGHHKANKGSWTAVFLIIAGFTIGVFALILDSVPLWIGTGVALIVGMITAVTSRIMEQAY</sequence>